<comment type="similarity">
    <text evidence="1">Belongs to the peptidase S33 family.</text>
</comment>
<dbReference type="EMBL" id="CP055901">
    <property type="protein sequence ID" value="QKX60341.1"/>
    <property type="molecule type" value="Genomic_DNA"/>
</dbReference>
<organism evidence="4 5">
    <name type="scientific">Talaromyces rugulosus</name>
    <name type="common">Penicillium rugulosum</name>
    <dbReference type="NCBI Taxonomy" id="121627"/>
    <lineage>
        <taxon>Eukaryota</taxon>
        <taxon>Fungi</taxon>
        <taxon>Dikarya</taxon>
        <taxon>Ascomycota</taxon>
        <taxon>Pezizomycotina</taxon>
        <taxon>Eurotiomycetes</taxon>
        <taxon>Eurotiomycetidae</taxon>
        <taxon>Eurotiales</taxon>
        <taxon>Trichocomaceae</taxon>
        <taxon>Talaromyces</taxon>
        <taxon>Talaromyces sect. Islandici</taxon>
    </lineage>
</organism>
<dbReference type="InterPro" id="IPR050266">
    <property type="entry name" value="AB_hydrolase_sf"/>
</dbReference>
<dbReference type="Pfam" id="PF00561">
    <property type="entry name" value="Abhydrolase_1"/>
    <property type="match status" value="1"/>
</dbReference>
<dbReference type="Gene3D" id="3.40.50.1820">
    <property type="entry name" value="alpha/beta hydrolase"/>
    <property type="match status" value="1"/>
</dbReference>
<dbReference type="Proteomes" id="UP000509510">
    <property type="component" value="Chromosome IV"/>
</dbReference>
<evidence type="ECO:0000313" key="4">
    <source>
        <dbReference type="EMBL" id="QKX60341.1"/>
    </source>
</evidence>
<dbReference type="RefSeq" id="XP_035346518.1">
    <property type="nucleotide sequence ID" value="XM_035490625.1"/>
</dbReference>
<gene>
    <name evidence="4" type="ORF">TRUGW13939_07485</name>
</gene>
<proteinExistence type="inferred from homology"/>
<dbReference type="InterPro" id="IPR005945">
    <property type="entry name" value="Pro_imino_pep"/>
</dbReference>
<name>A0A7H8R3U0_TALRU</name>
<dbReference type="InterPro" id="IPR000073">
    <property type="entry name" value="AB_hydrolase_1"/>
</dbReference>
<dbReference type="PRINTS" id="PR00793">
    <property type="entry name" value="PROAMNOPTASE"/>
</dbReference>
<dbReference type="AlphaFoldDB" id="A0A7H8R3U0"/>
<sequence length="305" mass="34335">MEGAIPFNIEGIDEPCYTWYKVYGDLKATPGNIRPLVLYPGGPGACHEYLLPLVDLHEQHRIPLVFYDPVGNGKSSSLSQKADDVSFWTPELFENELHNLVNYLGLHERGFDFFGHSWGGMLGSRYAASQPKGLRKLVLANTPSSVKLLNDHDKSLLSQFPQEVQEAFEKAEKEGRSDSEEYQQAAIAFYKKHLCRADPWPSEMEATLSHLEESKAYQHMYGPSELTCTGILKDWDTAPIASQIQAPTLLINGQYDEVGDSAVQPFFDTIPRVRWITLEGASHMAHIEVRQRFMEVLSGFLLSQS</sequence>
<reference evidence="5" key="1">
    <citation type="submission" date="2020-06" db="EMBL/GenBank/DDBJ databases">
        <title>A chromosome-scale genome assembly of Talaromyces rugulosus W13939.</title>
        <authorList>
            <person name="Wang B."/>
            <person name="Guo L."/>
            <person name="Ye K."/>
            <person name="Wang L."/>
        </authorList>
    </citation>
    <scope>NUCLEOTIDE SEQUENCE [LARGE SCALE GENOMIC DNA]</scope>
    <source>
        <strain evidence="5">W13939</strain>
    </source>
</reference>
<keyword evidence="5" id="KW-1185">Reference proteome</keyword>
<evidence type="ECO:0000313" key="5">
    <source>
        <dbReference type="Proteomes" id="UP000509510"/>
    </source>
</evidence>
<dbReference type="PANTHER" id="PTHR43798">
    <property type="entry name" value="MONOACYLGLYCEROL LIPASE"/>
    <property type="match status" value="1"/>
</dbReference>
<keyword evidence="2" id="KW-0378">Hydrolase</keyword>
<dbReference type="KEGG" id="trg:TRUGW13939_07485"/>
<dbReference type="SUPFAM" id="SSF53474">
    <property type="entry name" value="alpha/beta-Hydrolases"/>
    <property type="match status" value="1"/>
</dbReference>
<dbReference type="GO" id="GO:0006508">
    <property type="term" value="P:proteolysis"/>
    <property type="evidence" value="ECO:0007669"/>
    <property type="project" value="InterPro"/>
</dbReference>
<accession>A0A7H8R3U0</accession>
<protein>
    <recommendedName>
        <fullName evidence="3">AB hydrolase-1 domain-containing protein</fullName>
    </recommendedName>
</protein>
<evidence type="ECO:0000256" key="1">
    <source>
        <dbReference type="ARBA" id="ARBA00010088"/>
    </source>
</evidence>
<dbReference type="PIRSF" id="PIRSF005539">
    <property type="entry name" value="Pept_S33_TRI_F1"/>
    <property type="match status" value="1"/>
</dbReference>
<dbReference type="InterPro" id="IPR029058">
    <property type="entry name" value="AB_hydrolase_fold"/>
</dbReference>
<dbReference type="PANTHER" id="PTHR43798:SF33">
    <property type="entry name" value="HYDROLASE, PUTATIVE (AFU_ORTHOLOGUE AFUA_2G14860)-RELATED"/>
    <property type="match status" value="1"/>
</dbReference>
<dbReference type="GO" id="GO:0008233">
    <property type="term" value="F:peptidase activity"/>
    <property type="evidence" value="ECO:0007669"/>
    <property type="project" value="InterPro"/>
</dbReference>
<feature type="domain" description="AB hydrolase-1" evidence="3">
    <location>
        <begin position="35"/>
        <end position="288"/>
    </location>
</feature>
<dbReference type="NCBIfam" id="TIGR01250">
    <property type="entry name" value="pro_imino_pep_2"/>
    <property type="match status" value="1"/>
</dbReference>
<evidence type="ECO:0000259" key="3">
    <source>
        <dbReference type="Pfam" id="PF00561"/>
    </source>
</evidence>
<dbReference type="GO" id="GO:0016020">
    <property type="term" value="C:membrane"/>
    <property type="evidence" value="ECO:0007669"/>
    <property type="project" value="TreeGrafter"/>
</dbReference>
<dbReference type="OrthoDB" id="190201at2759"/>
<dbReference type="InterPro" id="IPR002410">
    <property type="entry name" value="Peptidase_S33"/>
</dbReference>
<evidence type="ECO:0000256" key="2">
    <source>
        <dbReference type="ARBA" id="ARBA00022801"/>
    </source>
</evidence>
<dbReference type="GeneID" id="55994977"/>